<dbReference type="EMBL" id="BKCP01006515">
    <property type="protein sequence ID" value="GER43139.1"/>
    <property type="molecule type" value="Genomic_DNA"/>
</dbReference>
<gene>
    <name evidence="1" type="ORF">STAS_19963</name>
</gene>
<comment type="caution">
    <text evidence="1">The sequence shown here is derived from an EMBL/GenBank/DDBJ whole genome shotgun (WGS) entry which is preliminary data.</text>
</comment>
<dbReference type="GO" id="GO:0008168">
    <property type="term" value="F:methyltransferase activity"/>
    <property type="evidence" value="ECO:0007669"/>
    <property type="project" value="UniProtKB-KW"/>
</dbReference>
<dbReference type="AlphaFoldDB" id="A0A5A7QD00"/>
<organism evidence="1 2">
    <name type="scientific">Striga asiatica</name>
    <name type="common">Asiatic witchweed</name>
    <name type="synonym">Buchnera asiatica</name>
    <dbReference type="NCBI Taxonomy" id="4170"/>
    <lineage>
        <taxon>Eukaryota</taxon>
        <taxon>Viridiplantae</taxon>
        <taxon>Streptophyta</taxon>
        <taxon>Embryophyta</taxon>
        <taxon>Tracheophyta</taxon>
        <taxon>Spermatophyta</taxon>
        <taxon>Magnoliopsida</taxon>
        <taxon>eudicotyledons</taxon>
        <taxon>Gunneridae</taxon>
        <taxon>Pentapetalae</taxon>
        <taxon>asterids</taxon>
        <taxon>lamiids</taxon>
        <taxon>Lamiales</taxon>
        <taxon>Orobanchaceae</taxon>
        <taxon>Buchnereae</taxon>
        <taxon>Striga</taxon>
    </lineage>
</organism>
<sequence length="99" mass="11863">MKYVKGHCDFYTRFASQCTDQVILLCRLRFLQNRGHPSLSKKRPRGIKICWRTVGLQGDLWMETWRHSGQLNVLLIYYLCEACKKIKINKVYTWNLAYF</sequence>
<evidence type="ECO:0000313" key="2">
    <source>
        <dbReference type="Proteomes" id="UP000325081"/>
    </source>
</evidence>
<evidence type="ECO:0000313" key="1">
    <source>
        <dbReference type="EMBL" id="GER43139.1"/>
    </source>
</evidence>
<reference evidence="2" key="1">
    <citation type="journal article" date="2019" name="Curr. Biol.">
        <title>Genome Sequence of Striga asiatica Provides Insight into the Evolution of Plant Parasitism.</title>
        <authorList>
            <person name="Yoshida S."/>
            <person name="Kim S."/>
            <person name="Wafula E.K."/>
            <person name="Tanskanen J."/>
            <person name="Kim Y.M."/>
            <person name="Honaas L."/>
            <person name="Yang Z."/>
            <person name="Spallek T."/>
            <person name="Conn C.E."/>
            <person name="Ichihashi Y."/>
            <person name="Cheong K."/>
            <person name="Cui S."/>
            <person name="Der J.P."/>
            <person name="Gundlach H."/>
            <person name="Jiao Y."/>
            <person name="Hori C."/>
            <person name="Ishida J.K."/>
            <person name="Kasahara H."/>
            <person name="Kiba T."/>
            <person name="Kim M.S."/>
            <person name="Koo N."/>
            <person name="Laohavisit A."/>
            <person name="Lee Y.H."/>
            <person name="Lumba S."/>
            <person name="McCourt P."/>
            <person name="Mortimer J.C."/>
            <person name="Mutuku J.M."/>
            <person name="Nomura T."/>
            <person name="Sasaki-Sekimoto Y."/>
            <person name="Seto Y."/>
            <person name="Wang Y."/>
            <person name="Wakatake T."/>
            <person name="Sakakibara H."/>
            <person name="Demura T."/>
            <person name="Yamaguchi S."/>
            <person name="Yoneyama K."/>
            <person name="Manabe R.I."/>
            <person name="Nelson D.C."/>
            <person name="Schulman A.H."/>
            <person name="Timko M.P."/>
            <person name="dePamphilis C.W."/>
            <person name="Choi D."/>
            <person name="Shirasu K."/>
        </authorList>
    </citation>
    <scope>NUCLEOTIDE SEQUENCE [LARGE SCALE GENOMIC DNA]</scope>
    <source>
        <strain evidence="2">cv. UVA1</strain>
    </source>
</reference>
<proteinExistence type="predicted"/>
<dbReference type="Proteomes" id="UP000325081">
    <property type="component" value="Unassembled WGS sequence"/>
</dbReference>
<protein>
    <submittedName>
        <fullName evidence="1">Histone-lysine N-methyltransferase NSD3</fullName>
    </submittedName>
</protein>
<keyword evidence="1" id="KW-0808">Transferase</keyword>
<keyword evidence="1" id="KW-0489">Methyltransferase</keyword>
<accession>A0A5A7QD00</accession>
<keyword evidence="2" id="KW-1185">Reference proteome</keyword>
<name>A0A5A7QD00_STRAF</name>
<dbReference type="GO" id="GO:0032259">
    <property type="term" value="P:methylation"/>
    <property type="evidence" value="ECO:0007669"/>
    <property type="project" value="UniProtKB-KW"/>
</dbReference>